<organism evidence="1 2">
    <name type="scientific">Litorimonas cladophorae</name>
    <dbReference type="NCBI Taxonomy" id="1220491"/>
    <lineage>
        <taxon>Bacteria</taxon>
        <taxon>Pseudomonadati</taxon>
        <taxon>Pseudomonadota</taxon>
        <taxon>Alphaproteobacteria</taxon>
        <taxon>Maricaulales</taxon>
        <taxon>Robiginitomaculaceae</taxon>
    </lineage>
</organism>
<dbReference type="EMBL" id="BMYV01000001">
    <property type="protein sequence ID" value="GGX57233.1"/>
    <property type="molecule type" value="Genomic_DNA"/>
</dbReference>
<dbReference type="PROSITE" id="PS51257">
    <property type="entry name" value="PROKAR_LIPOPROTEIN"/>
    <property type="match status" value="1"/>
</dbReference>
<gene>
    <name evidence="1" type="ORF">GCM10011309_02720</name>
</gene>
<sequence length="213" mass="23669">MRASVMHFKTIAITTVASVLLGCSGGTNLSFQSDADVYRLQDLEYYGDLIEAYKVKTGTYPFLDEAQDLPVYSVIASPEQIDDVQALPFRHISKSPTQFFQEIEAKLGRAVDERYDPQFEPDRKPNFYIYKAGGEGYFFAVHISQPYGFAQAVGPGYNKVEISNVAGGDNYASSPKSLFAHPSFRAAVEAPVAKPGFFDQRRSQYSDSYPTLP</sequence>
<keyword evidence="2" id="KW-1185">Reference proteome</keyword>
<protein>
    <submittedName>
        <fullName evidence="1">Uncharacterized protein</fullName>
    </submittedName>
</protein>
<name>A0A918KAS7_9PROT</name>
<proteinExistence type="predicted"/>
<evidence type="ECO:0000313" key="2">
    <source>
        <dbReference type="Proteomes" id="UP000600865"/>
    </source>
</evidence>
<dbReference type="Proteomes" id="UP000600865">
    <property type="component" value="Unassembled WGS sequence"/>
</dbReference>
<evidence type="ECO:0000313" key="1">
    <source>
        <dbReference type="EMBL" id="GGX57233.1"/>
    </source>
</evidence>
<comment type="caution">
    <text evidence="1">The sequence shown here is derived from an EMBL/GenBank/DDBJ whole genome shotgun (WGS) entry which is preliminary data.</text>
</comment>
<reference evidence="1 2" key="1">
    <citation type="journal article" date="2014" name="Int. J. Syst. Evol. Microbiol.">
        <title>Complete genome sequence of Corynebacterium casei LMG S-19264T (=DSM 44701T), isolated from a smear-ripened cheese.</title>
        <authorList>
            <consortium name="US DOE Joint Genome Institute (JGI-PGF)"/>
            <person name="Walter F."/>
            <person name="Albersmeier A."/>
            <person name="Kalinowski J."/>
            <person name="Ruckert C."/>
        </authorList>
    </citation>
    <scope>NUCLEOTIDE SEQUENCE [LARGE SCALE GENOMIC DNA]</scope>
    <source>
        <strain evidence="1 2">KCTC 23968</strain>
    </source>
</reference>
<dbReference type="AlphaFoldDB" id="A0A918KAS7"/>
<accession>A0A918KAS7</accession>